<name>A0ABU5LTG9_9SPHN</name>
<dbReference type="PANTHER" id="PTHR43000">
    <property type="entry name" value="DTDP-D-GLUCOSE 4,6-DEHYDRATASE-RELATED"/>
    <property type="match status" value="1"/>
</dbReference>
<organism evidence="4 5">
    <name type="scientific">Sphingomonas sanguinis</name>
    <dbReference type="NCBI Taxonomy" id="33051"/>
    <lineage>
        <taxon>Bacteria</taxon>
        <taxon>Pseudomonadati</taxon>
        <taxon>Pseudomonadota</taxon>
        <taxon>Alphaproteobacteria</taxon>
        <taxon>Sphingomonadales</taxon>
        <taxon>Sphingomonadaceae</taxon>
        <taxon>Sphingomonas</taxon>
    </lineage>
</organism>
<evidence type="ECO:0000313" key="4">
    <source>
        <dbReference type="EMBL" id="MDZ7283016.1"/>
    </source>
</evidence>
<protein>
    <submittedName>
        <fullName evidence="4">NAD-dependent epimerase/dehydratase family protein</fullName>
    </submittedName>
</protein>
<sequence>MTTLLITGASGFLGAHVVAGAIARGHAARAAVRASSDQRRLDRLAMGTDIVDLDLADRDPVALMSALTGVDAVIHCAAYGVDYRQSDFETALALNVAASVRLAEAATMVGCRFIHVGTSYEYGTEEGTLTEDRRLAPTGIYGVTKAAASLALQDLAHRTGTPIAIVRPFSMYGPLEGDHKFVPMVMSASREGRTVELTLGEQKRDYLYVGDVVKACLDLVVTDPFPSGEVFNICSGKGIGLRALAEAAVMAAGGDMAVLRWGAKPYRPAESMNVVGDPAKITAAIGWHATTPLADGMAYTAAAGSL</sequence>
<evidence type="ECO:0000256" key="1">
    <source>
        <dbReference type="ARBA" id="ARBA00005125"/>
    </source>
</evidence>
<keyword evidence="5" id="KW-1185">Reference proteome</keyword>
<dbReference type="InterPro" id="IPR001509">
    <property type="entry name" value="Epimerase_deHydtase"/>
</dbReference>
<feature type="domain" description="NAD-dependent epimerase/dehydratase" evidence="3">
    <location>
        <begin position="5"/>
        <end position="234"/>
    </location>
</feature>
<dbReference type="Pfam" id="PF01370">
    <property type="entry name" value="Epimerase"/>
    <property type="match status" value="1"/>
</dbReference>
<dbReference type="RefSeq" id="WP_322539821.1">
    <property type="nucleotide sequence ID" value="NZ_JAOBTW010000014.1"/>
</dbReference>
<dbReference type="InterPro" id="IPR036291">
    <property type="entry name" value="NAD(P)-bd_dom_sf"/>
</dbReference>
<proteinExistence type="inferred from homology"/>
<dbReference type="Gene3D" id="3.40.50.720">
    <property type="entry name" value="NAD(P)-binding Rossmann-like Domain"/>
    <property type="match status" value="1"/>
</dbReference>
<dbReference type="EMBL" id="JAOBTW010000014">
    <property type="protein sequence ID" value="MDZ7283016.1"/>
    <property type="molecule type" value="Genomic_DNA"/>
</dbReference>
<evidence type="ECO:0000259" key="3">
    <source>
        <dbReference type="Pfam" id="PF01370"/>
    </source>
</evidence>
<dbReference type="CDD" id="cd08946">
    <property type="entry name" value="SDR_e"/>
    <property type="match status" value="1"/>
</dbReference>
<dbReference type="Proteomes" id="UP001292182">
    <property type="component" value="Unassembled WGS sequence"/>
</dbReference>
<dbReference type="SUPFAM" id="SSF51735">
    <property type="entry name" value="NAD(P)-binding Rossmann-fold domains"/>
    <property type="match status" value="1"/>
</dbReference>
<comment type="caution">
    <text evidence="4">The sequence shown here is derived from an EMBL/GenBank/DDBJ whole genome shotgun (WGS) entry which is preliminary data.</text>
</comment>
<evidence type="ECO:0000313" key="5">
    <source>
        <dbReference type="Proteomes" id="UP001292182"/>
    </source>
</evidence>
<evidence type="ECO:0000256" key="2">
    <source>
        <dbReference type="ARBA" id="ARBA00007637"/>
    </source>
</evidence>
<reference evidence="5" key="1">
    <citation type="submission" date="2023-07" db="EMBL/GenBank/DDBJ databases">
        <title>Whole genome sequence analysis of rice epiphytic Sphingomonas sanguinis OsEp_Plm_15B2.</title>
        <authorList>
            <person name="Sahu K.P."/>
            <person name="Asharani P."/>
            <person name="Reddy B."/>
            <person name="Kumar A."/>
        </authorList>
    </citation>
    <scope>NUCLEOTIDE SEQUENCE [LARGE SCALE GENOMIC DNA]</scope>
    <source>
        <strain evidence="5">OsEp_Plm_15B2</strain>
    </source>
</reference>
<comment type="similarity">
    <text evidence="2">Belongs to the NAD(P)-dependent epimerase/dehydratase family.</text>
</comment>
<comment type="pathway">
    <text evidence="1">Bacterial outer membrane biogenesis; LPS O-antigen biosynthesis.</text>
</comment>
<accession>A0ABU5LTG9</accession>
<gene>
    <name evidence="4" type="ORF">N4G62_13375</name>
</gene>